<dbReference type="Pfam" id="PF03109">
    <property type="entry name" value="ABC1"/>
    <property type="match status" value="1"/>
</dbReference>
<organism evidence="3 4">
    <name type="scientific">Leptospira tipperaryensis</name>
    <dbReference type="NCBI Taxonomy" id="2564040"/>
    <lineage>
        <taxon>Bacteria</taxon>
        <taxon>Pseudomonadati</taxon>
        <taxon>Spirochaetota</taxon>
        <taxon>Spirochaetia</taxon>
        <taxon>Leptospirales</taxon>
        <taxon>Leptospiraceae</taxon>
        <taxon>Leptospira</taxon>
    </lineage>
</organism>
<dbReference type="CDD" id="cd05121">
    <property type="entry name" value="ABC1_ADCK3-like"/>
    <property type="match status" value="1"/>
</dbReference>
<keyword evidence="1" id="KW-0812">Transmembrane</keyword>
<dbReference type="AlphaFoldDB" id="A0A1D7UZA0"/>
<dbReference type="KEGG" id="laj:A0128_14235"/>
<dbReference type="PANTHER" id="PTHR43173:SF19">
    <property type="entry name" value="AARF DOMAIN-CONTAINING PROTEIN KINASE 1"/>
    <property type="match status" value="1"/>
</dbReference>
<dbReference type="RefSeq" id="WP_069608119.1">
    <property type="nucleotide sequence ID" value="NZ_CP015217.1"/>
</dbReference>
<accession>A0A1D7UZA0</accession>
<feature type="domain" description="ABC1 atypical kinase-like" evidence="2">
    <location>
        <begin position="108"/>
        <end position="345"/>
    </location>
</feature>
<dbReference type="InterPro" id="IPR051130">
    <property type="entry name" value="Mito_struct-func_regulator"/>
</dbReference>
<gene>
    <name evidence="3" type="ORF">A0128_14235</name>
</gene>
<feature type="transmembrane region" description="Helical" evidence="1">
    <location>
        <begin position="543"/>
        <end position="562"/>
    </location>
</feature>
<dbReference type="OrthoDB" id="9795390at2"/>
<dbReference type="SUPFAM" id="SSF56112">
    <property type="entry name" value="Protein kinase-like (PK-like)"/>
    <property type="match status" value="1"/>
</dbReference>
<evidence type="ECO:0000259" key="2">
    <source>
        <dbReference type="Pfam" id="PF03109"/>
    </source>
</evidence>
<sequence>MLVSSTTGTAEPQETQSYRRHSSAWRFWNASTFVWKKIWSIFWFFKFGRILFPSYRNEAVQEKYFRSLGEDSRNFFLSMGGVYIKLGQYLGNLSHIFPDSFTESLQDLQDRVPPHPFSEIEERFRLEFGKEITKVFPNIQSVPEASASTAQVHVASIGGQKVAVKVLYPGIESLIANDLKNIRSFLKRINRYLFRFEYKKVHDEINHLVTRETDLKLEADSYDRMRTFFAEEPDYVFPKVIRQFSGKSVLVTEFIDGVKITRATPVLKGQAKSRPVELLVKAYVLMIFQYRFYHADPHPGNLIYTPDEKLCFIDFGAVGEMGANGVFALKKIFLSAISKDYYGVVSGLEDIGALSETADRDKLEEVVRYSLEKLGRFIADTDYFKNLSLDQIHTREDRLFLKEINSSLKEIFRMIQIPENFIFLERVLGLLVGITSILDPYRTVLDYGEKPFRTVATGKEGGLESLLLNEDKNLLGNTLSIPGEFYKVLQNINRGKQGIQLREVERHTRKMYVLGHQILYSGFLIAGIHFGNYYLEKGLEMQSWGFFGTSAFFGLVLIYSFWKNKLKKKGNPL</sequence>
<evidence type="ECO:0000313" key="4">
    <source>
        <dbReference type="Proteomes" id="UP000094197"/>
    </source>
</evidence>
<dbReference type="InterPro" id="IPR011009">
    <property type="entry name" value="Kinase-like_dom_sf"/>
</dbReference>
<dbReference type="EMBL" id="CP015217">
    <property type="protein sequence ID" value="AOP34901.1"/>
    <property type="molecule type" value="Genomic_DNA"/>
</dbReference>
<keyword evidence="3" id="KW-0808">Transferase</keyword>
<protein>
    <submittedName>
        <fullName evidence="3">Protein kinase</fullName>
    </submittedName>
</protein>
<evidence type="ECO:0000256" key="1">
    <source>
        <dbReference type="SAM" id="Phobius"/>
    </source>
</evidence>
<dbReference type="GO" id="GO:0016301">
    <property type="term" value="F:kinase activity"/>
    <property type="evidence" value="ECO:0007669"/>
    <property type="project" value="UniProtKB-KW"/>
</dbReference>
<feature type="transmembrane region" description="Helical" evidence="1">
    <location>
        <begin position="511"/>
        <end position="531"/>
    </location>
</feature>
<keyword evidence="1" id="KW-1133">Transmembrane helix</keyword>
<keyword evidence="4" id="KW-1185">Reference proteome</keyword>
<keyword evidence="3" id="KW-0418">Kinase</keyword>
<name>A0A1D7UZA0_9LEPT</name>
<keyword evidence="1" id="KW-0472">Membrane</keyword>
<dbReference type="PANTHER" id="PTHR43173">
    <property type="entry name" value="ABC1 FAMILY PROTEIN"/>
    <property type="match status" value="1"/>
</dbReference>
<dbReference type="Proteomes" id="UP000094197">
    <property type="component" value="Chromosome 1"/>
</dbReference>
<dbReference type="InterPro" id="IPR004147">
    <property type="entry name" value="ABC1_dom"/>
</dbReference>
<evidence type="ECO:0000313" key="3">
    <source>
        <dbReference type="EMBL" id="AOP34901.1"/>
    </source>
</evidence>
<proteinExistence type="predicted"/>
<reference evidence="3 4" key="1">
    <citation type="submission" date="2016-04" db="EMBL/GenBank/DDBJ databases">
        <title>Complete genome seqeunce of Leptospira alstonii serovar Room22.</title>
        <authorList>
            <person name="Nally J.E."/>
            <person name="Bayles D.O."/>
            <person name="Hurley D."/>
            <person name="Fanning S."/>
            <person name="McMahon B.J."/>
            <person name="Arent Z."/>
        </authorList>
    </citation>
    <scope>NUCLEOTIDE SEQUENCE [LARGE SCALE GENOMIC DNA]</scope>
    <source>
        <strain evidence="3 4">GWTS #1</strain>
    </source>
</reference>